<feature type="compositionally biased region" description="Pro residues" evidence="1">
    <location>
        <begin position="29"/>
        <end position="41"/>
    </location>
</feature>
<dbReference type="EMBL" id="BAAALT010000056">
    <property type="protein sequence ID" value="GAA1800486.1"/>
    <property type="molecule type" value="Genomic_DNA"/>
</dbReference>
<evidence type="ECO:0000256" key="2">
    <source>
        <dbReference type="SAM" id="Phobius"/>
    </source>
</evidence>
<keyword evidence="4" id="KW-1185">Reference proteome</keyword>
<keyword evidence="2" id="KW-0472">Membrane</keyword>
<feature type="region of interest" description="Disordered" evidence="1">
    <location>
        <begin position="1"/>
        <end position="62"/>
    </location>
</feature>
<keyword evidence="2" id="KW-1133">Transmembrane helix</keyword>
<organism evidence="3 4">
    <name type="scientific">Luedemannella flava</name>
    <dbReference type="NCBI Taxonomy" id="349316"/>
    <lineage>
        <taxon>Bacteria</taxon>
        <taxon>Bacillati</taxon>
        <taxon>Actinomycetota</taxon>
        <taxon>Actinomycetes</taxon>
        <taxon>Micromonosporales</taxon>
        <taxon>Micromonosporaceae</taxon>
        <taxon>Luedemannella</taxon>
    </lineage>
</organism>
<evidence type="ECO:0000313" key="4">
    <source>
        <dbReference type="Proteomes" id="UP001500218"/>
    </source>
</evidence>
<proteinExistence type="predicted"/>
<accession>A0ABN2LX61</accession>
<evidence type="ECO:0000256" key="1">
    <source>
        <dbReference type="SAM" id="MobiDB-lite"/>
    </source>
</evidence>
<gene>
    <name evidence="3" type="ORF">GCM10009682_22640</name>
</gene>
<feature type="compositionally biased region" description="Basic and acidic residues" evidence="1">
    <location>
        <begin position="1"/>
        <end position="13"/>
    </location>
</feature>
<reference evidence="3 4" key="1">
    <citation type="journal article" date="2019" name="Int. J. Syst. Evol. Microbiol.">
        <title>The Global Catalogue of Microorganisms (GCM) 10K type strain sequencing project: providing services to taxonomists for standard genome sequencing and annotation.</title>
        <authorList>
            <consortium name="The Broad Institute Genomics Platform"/>
            <consortium name="The Broad Institute Genome Sequencing Center for Infectious Disease"/>
            <person name="Wu L."/>
            <person name="Ma J."/>
        </authorList>
    </citation>
    <scope>NUCLEOTIDE SEQUENCE [LARGE SCALE GENOMIC DNA]</scope>
    <source>
        <strain evidence="3 4">JCM 13250</strain>
    </source>
</reference>
<dbReference type="Proteomes" id="UP001500218">
    <property type="component" value="Unassembled WGS sequence"/>
</dbReference>
<evidence type="ECO:0000313" key="3">
    <source>
        <dbReference type="EMBL" id="GAA1800486.1"/>
    </source>
</evidence>
<comment type="caution">
    <text evidence="3">The sequence shown here is derived from an EMBL/GenBank/DDBJ whole genome shotgun (WGS) entry which is preliminary data.</text>
</comment>
<dbReference type="RefSeq" id="WP_344129184.1">
    <property type="nucleotide sequence ID" value="NZ_BAAALT010000056.1"/>
</dbReference>
<keyword evidence="2" id="KW-0812">Transmembrane</keyword>
<feature type="transmembrane region" description="Helical" evidence="2">
    <location>
        <begin position="74"/>
        <end position="98"/>
    </location>
</feature>
<evidence type="ECO:0008006" key="5">
    <source>
        <dbReference type="Google" id="ProtNLM"/>
    </source>
</evidence>
<name>A0ABN2LX61_9ACTN</name>
<protein>
    <recommendedName>
        <fullName evidence="5">Translation initiation factor 2</fullName>
    </recommendedName>
</protein>
<sequence length="99" mass="10539">MQPDDAYWRRPTEGGDPTRPAAGRDQPAYPGPPPSNPPPTGWRPEHVVQPPPPRSLPAQDHDAIDAAETKARGVTFGVALLVGALLVVLVCVLCARALF</sequence>